<reference evidence="2" key="1">
    <citation type="submission" date="2016-10" db="EMBL/GenBank/DDBJ databases">
        <authorList>
            <person name="Benchimol M."/>
            <person name="Almeida L.G."/>
            <person name="Vasconcelos A.T."/>
            <person name="Perreira-Neves A."/>
            <person name="Rosa I.A."/>
            <person name="Tasca T."/>
            <person name="Bogo M.R."/>
            <person name="de Souza W."/>
        </authorList>
    </citation>
    <scope>NUCLEOTIDE SEQUENCE [LARGE SCALE GENOMIC DNA]</scope>
    <source>
        <strain evidence="2">K</strain>
    </source>
</reference>
<evidence type="ECO:0000313" key="3">
    <source>
        <dbReference type="Proteomes" id="UP000179807"/>
    </source>
</evidence>
<dbReference type="Gene3D" id="1.10.510.10">
    <property type="entry name" value="Transferase(Phosphotransferase) domain 1"/>
    <property type="match status" value="1"/>
</dbReference>
<comment type="caution">
    <text evidence="2">The sequence shown here is derived from an EMBL/GenBank/DDBJ whole genome shotgun (WGS) entry which is preliminary data.</text>
</comment>
<protein>
    <submittedName>
        <fullName evidence="2">CAMK family protein kinase</fullName>
    </submittedName>
</protein>
<dbReference type="SUPFAM" id="SSF56112">
    <property type="entry name" value="Protein kinase-like (PK-like)"/>
    <property type="match status" value="1"/>
</dbReference>
<dbReference type="GO" id="GO:0004672">
    <property type="term" value="F:protein kinase activity"/>
    <property type="evidence" value="ECO:0007669"/>
    <property type="project" value="InterPro"/>
</dbReference>
<dbReference type="Proteomes" id="UP000179807">
    <property type="component" value="Unassembled WGS sequence"/>
</dbReference>
<accession>A0A1J4L2B6</accession>
<dbReference type="PROSITE" id="PS50011">
    <property type="entry name" value="PROTEIN_KINASE_DOM"/>
    <property type="match status" value="1"/>
</dbReference>
<name>A0A1J4L2B6_9EUKA</name>
<dbReference type="PANTHER" id="PTHR24362">
    <property type="entry name" value="SERINE/THREONINE-PROTEIN KINASE NEK"/>
    <property type="match status" value="1"/>
</dbReference>
<dbReference type="EMBL" id="MLAK01000145">
    <property type="protein sequence ID" value="OHT16100.1"/>
    <property type="molecule type" value="Genomic_DNA"/>
</dbReference>
<dbReference type="RefSeq" id="XP_068369236.1">
    <property type="nucleotide sequence ID" value="XM_068497231.1"/>
</dbReference>
<dbReference type="GO" id="GO:0005524">
    <property type="term" value="F:ATP binding"/>
    <property type="evidence" value="ECO:0007669"/>
    <property type="project" value="InterPro"/>
</dbReference>
<dbReference type="VEuPathDB" id="TrichDB:TRFO_13416"/>
<keyword evidence="2" id="KW-0808">Transferase</keyword>
<evidence type="ECO:0000259" key="1">
    <source>
        <dbReference type="PROSITE" id="PS50011"/>
    </source>
</evidence>
<dbReference type="PANTHER" id="PTHR24362:SF309">
    <property type="entry name" value="PROTEIN KINASE DOMAIN-CONTAINING PROTEIN"/>
    <property type="match status" value="1"/>
</dbReference>
<feature type="domain" description="Protein kinase" evidence="1">
    <location>
        <begin position="11"/>
        <end position="263"/>
    </location>
</feature>
<dbReference type="AlphaFoldDB" id="A0A1J4L2B6"/>
<gene>
    <name evidence="2" type="ORF">TRFO_13416</name>
</gene>
<dbReference type="OrthoDB" id="1668230at2759"/>
<dbReference type="GeneID" id="94831935"/>
<dbReference type="Pfam" id="PF00069">
    <property type="entry name" value="Pkinase"/>
    <property type="match status" value="1"/>
</dbReference>
<dbReference type="InterPro" id="IPR000719">
    <property type="entry name" value="Prot_kinase_dom"/>
</dbReference>
<evidence type="ECO:0000313" key="2">
    <source>
        <dbReference type="EMBL" id="OHT16100.1"/>
    </source>
</evidence>
<keyword evidence="3" id="KW-1185">Reference proteome</keyword>
<proteinExistence type="predicted"/>
<organism evidence="2 3">
    <name type="scientific">Tritrichomonas foetus</name>
    <dbReference type="NCBI Taxonomy" id="1144522"/>
    <lineage>
        <taxon>Eukaryota</taxon>
        <taxon>Metamonada</taxon>
        <taxon>Parabasalia</taxon>
        <taxon>Tritrichomonadida</taxon>
        <taxon>Tritrichomonadidae</taxon>
        <taxon>Tritrichomonas</taxon>
    </lineage>
</organism>
<dbReference type="InterPro" id="IPR011009">
    <property type="entry name" value="Kinase-like_dom_sf"/>
</dbReference>
<keyword evidence="2" id="KW-0418">Kinase</keyword>
<sequence length="322" mass="36488">MSSLPDPGHDLEFLCKIAEGQSASVYRVYNNKYQLHYAAKVIQIPPDREKDILAQYNNEVQALHAINHPNVVRLYNFFREESNFYLVFEDCSGGNLEILLELGQNISMPQLQTAAFQIVQAVDACHRANYAHCNINPSNILFDSHDRPKLCDFRSAVTPMNQMVSFTAQKSLYYIAPEEFMKKPYDPSKADIWALGITLYYMASGTYPWSGTQESELLSNIQNHPISYPSSIPQDLQLSIGRMLRVDPSKRPTTEHILRDQFFLNAAKTITSQATTSRRLSKQPNLTTLSKLKGSIADSGNRMRRKSGGQSLVMKFPKNILD</sequence>